<dbReference type="PANTHER" id="PTHR11692:SF0">
    <property type="entry name" value="BIFUNCTIONAL PURINE BIOSYNTHESIS PROTEIN ATIC"/>
    <property type="match status" value="1"/>
</dbReference>
<dbReference type="Proteomes" id="UP000034753">
    <property type="component" value="Unassembled WGS sequence"/>
</dbReference>
<dbReference type="GO" id="GO:0004643">
    <property type="term" value="F:phosphoribosylaminoimidazolecarboxamide formyltransferase activity"/>
    <property type="evidence" value="ECO:0007669"/>
    <property type="project" value="InterPro"/>
</dbReference>
<dbReference type="InterPro" id="IPR002695">
    <property type="entry name" value="PurH-like"/>
</dbReference>
<dbReference type="Pfam" id="PF01808">
    <property type="entry name" value="AICARFT_IMPCHas"/>
    <property type="match status" value="1"/>
</dbReference>
<evidence type="ECO:0000313" key="2">
    <source>
        <dbReference type="Proteomes" id="UP000034753"/>
    </source>
</evidence>
<dbReference type="GO" id="GO:0005829">
    <property type="term" value="C:cytosol"/>
    <property type="evidence" value="ECO:0007669"/>
    <property type="project" value="TreeGrafter"/>
</dbReference>
<dbReference type="SMART" id="SM00798">
    <property type="entry name" value="AICARFT_IMPCHas"/>
    <property type="match status" value="1"/>
</dbReference>
<comment type="caution">
    <text evidence="1">The sequence shown here is derived from an EMBL/GenBank/DDBJ whole genome shotgun (WGS) entry which is preliminary data.</text>
</comment>
<dbReference type="EMBL" id="LCBN01000087">
    <property type="protein sequence ID" value="KKS11025.1"/>
    <property type="molecule type" value="Genomic_DNA"/>
</dbReference>
<organism evidence="1 2">
    <name type="scientific">Candidatus Daviesbacteria bacterium GW2011_GWB1_41_5</name>
    <dbReference type="NCBI Taxonomy" id="1618429"/>
    <lineage>
        <taxon>Bacteria</taxon>
        <taxon>Candidatus Daviesiibacteriota</taxon>
    </lineage>
</organism>
<evidence type="ECO:0000313" key="1">
    <source>
        <dbReference type="EMBL" id="KKS11025.1"/>
    </source>
</evidence>
<dbReference type="PANTHER" id="PTHR11692">
    <property type="entry name" value="BIFUNCTIONAL PURINE BIOSYNTHESIS PROTEIN PURH"/>
    <property type="match status" value="1"/>
</dbReference>
<protein>
    <submittedName>
        <fullName evidence="1">Bifunctional purine biosynthesis protein PurH</fullName>
    </submittedName>
</protein>
<dbReference type="GO" id="GO:0006189">
    <property type="term" value="P:'de novo' IMP biosynthetic process"/>
    <property type="evidence" value="ECO:0007669"/>
    <property type="project" value="TreeGrafter"/>
</dbReference>
<gene>
    <name evidence="1" type="ORF">UU67_C0087G0003</name>
</gene>
<dbReference type="GO" id="GO:0003937">
    <property type="term" value="F:IMP cyclohydrolase activity"/>
    <property type="evidence" value="ECO:0007669"/>
    <property type="project" value="InterPro"/>
</dbReference>
<sequence>MTRHAGRELSLINVTDINAGIESIQFFQESAAVIIKHNTPCGIALGKNAKESLSRAIDADPESAFGGVIIMNKSMDKKAAEVIVSFKDNRKANIDIVAVPSISPSALELLTKLRKSLGIYTFGQFSQKNMSRKNVKWIQGGFIMQDADMDIEKSFKDWKVVTKVKPTKKQLEQMKIAWKFITRIPSNAIIVVDKKLPMTRGIGSRQTSRVRSTKLALEQAKGFTNGAILASDSFFPFDDSIKLAVQYGVSAVIEQGASINDKASIKAADDAGIPMVFTHRRAFWH</sequence>
<accession>A0A0G0WDI8</accession>
<dbReference type="InterPro" id="IPR016193">
    <property type="entry name" value="Cytidine_deaminase-like"/>
</dbReference>
<name>A0A0G0WDI8_9BACT</name>
<dbReference type="InterPro" id="IPR024051">
    <property type="entry name" value="AICAR_Tfase_dup_dom_sf"/>
</dbReference>
<reference evidence="1 2" key="1">
    <citation type="journal article" date="2015" name="Nature">
        <title>rRNA introns, odd ribosomes, and small enigmatic genomes across a large radiation of phyla.</title>
        <authorList>
            <person name="Brown C.T."/>
            <person name="Hug L.A."/>
            <person name="Thomas B.C."/>
            <person name="Sharon I."/>
            <person name="Castelle C.J."/>
            <person name="Singh A."/>
            <person name="Wilkins M.J."/>
            <person name="Williams K.H."/>
            <person name="Banfield J.F."/>
        </authorList>
    </citation>
    <scope>NUCLEOTIDE SEQUENCE [LARGE SCALE GENOMIC DNA]</scope>
</reference>
<dbReference type="PATRIC" id="fig|1618429.3.peg.1242"/>
<dbReference type="Gene3D" id="3.40.140.20">
    <property type="match status" value="2"/>
</dbReference>
<dbReference type="AlphaFoldDB" id="A0A0G0WDI8"/>
<dbReference type="SUPFAM" id="SSF53927">
    <property type="entry name" value="Cytidine deaminase-like"/>
    <property type="match status" value="1"/>
</dbReference>
<proteinExistence type="predicted"/>